<evidence type="ECO:0000313" key="4">
    <source>
        <dbReference type="Proteomes" id="UP001139031"/>
    </source>
</evidence>
<reference evidence="3" key="1">
    <citation type="submission" date="2021-08" db="EMBL/GenBank/DDBJ databases">
        <authorList>
            <person name="Stevens D.C."/>
        </authorList>
    </citation>
    <scope>NUCLEOTIDE SEQUENCE</scope>
    <source>
        <strain evidence="3">DSM 53165</strain>
    </source>
</reference>
<evidence type="ECO:0000256" key="1">
    <source>
        <dbReference type="SAM" id="MobiDB-lite"/>
    </source>
</evidence>
<organism evidence="3 4">
    <name type="scientific">Nannocystis pusilla</name>
    <dbReference type="NCBI Taxonomy" id="889268"/>
    <lineage>
        <taxon>Bacteria</taxon>
        <taxon>Pseudomonadati</taxon>
        <taxon>Myxococcota</taxon>
        <taxon>Polyangia</taxon>
        <taxon>Nannocystales</taxon>
        <taxon>Nannocystaceae</taxon>
        <taxon>Nannocystis</taxon>
    </lineage>
</organism>
<feature type="compositionally biased region" description="Basic and acidic residues" evidence="1">
    <location>
        <begin position="34"/>
        <end position="99"/>
    </location>
</feature>
<feature type="chain" id="PRO_5045960015" evidence="2">
    <location>
        <begin position="25"/>
        <end position="155"/>
    </location>
</feature>
<feature type="region of interest" description="Disordered" evidence="1">
    <location>
        <begin position="133"/>
        <end position="155"/>
    </location>
</feature>
<evidence type="ECO:0000256" key="2">
    <source>
        <dbReference type="SAM" id="SignalP"/>
    </source>
</evidence>
<dbReference type="EMBL" id="JAIRAU010000011">
    <property type="protein sequence ID" value="MBZ5709945.1"/>
    <property type="molecule type" value="Genomic_DNA"/>
</dbReference>
<proteinExistence type="predicted"/>
<keyword evidence="2" id="KW-0732">Signal</keyword>
<feature type="signal peptide" evidence="2">
    <location>
        <begin position="1"/>
        <end position="24"/>
    </location>
</feature>
<comment type="caution">
    <text evidence="3">The sequence shown here is derived from an EMBL/GenBank/DDBJ whole genome shotgun (WGS) entry which is preliminary data.</text>
</comment>
<accession>A0ABS7TP30</accession>
<feature type="compositionally biased region" description="Basic and acidic residues" evidence="1">
    <location>
        <begin position="146"/>
        <end position="155"/>
    </location>
</feature>
<feature type="region of interest" description="Disordered" evidence="1">
    <location>
        <begin position="23"/>
        <end position="104"/>
    </location>
</feature>
<dbReference type="Proteomes" id="UP001139031">
    <property type="component" value="Unassembled WGS sequence"/>
</dbReference>
<protein>
    <submittedName>
        <fullName evidence="3">Uncharacterized protein</fullName>
    </submittedName>
</protein>
<dbReference type="RefSeq" id="WP_224191717.1">
    <property type="nucleotide sequence ID" value="NZ_JAIRAU010000011.1"/>
</dbReference>
<keyword evidence="4" id="KW-1185">Reference proteome</keyword>
<sequence length="155" mass="16919">MRNALNILAGIALLVGAVAPAVHAGSTNDPWPSDPKDPESYPSDPKDSWPSDPKDPESWPEDPKEEPKEDPKEDPKHPDPWPEDPKHPWPPKDKCEPSKAEGGCPTFWELKDVTEATESFDKNDDGCVCVKIIPGQGKGNTGAGKNVKDNNNPKH</sequence>
<gene>
    <name evidence="3" type="ORF">K7C98_11835</name>
</gene>
<name>A0ABS7TP30_9BACT</name>
<evidence type="ECO:0000313" key="3">
    <source>
        <dbReference type="EMBL" id="MBZ5709945.1"/>
    </source>
</evidence>